<evidence type="ECO:0000313" key="3">
    <source>
        <dbReference type="EMBL" id="KAJ9609990.1"/>
    </source>
</evidence>
<dbReference type="Pfam" id="PF00106">
    <property type="entry name" value="adh_short"/>
    <property type="match status" value="1"/>
</dbReference>
<evidence type="ECO:0000256" key="1">
    <source>
        <dbReference type="ARBA" id="ARBA00006484"/>
    </source>
</evidence>
<proteinExistence type="inferred from homology"/>
<dbReference type="Proteomes" id="UP001172673">
    <property type="component" value="Unassembled WGS sequence"/>
</dbReference>
<evidence type="ECO:0000313" key="4">
    <source>
        <dbReference type="Proteomes" id="UP001172673"/>
    </source>
</evidence>
<dbReference type="PRINTS" id="PR00081">
    <property type="entry name" value="GDHRDH"/>
</dbReference>
<comment type="similarity">
    <text evidence="1">Belongs to the short-chain dehydrogenases/reductases (SDR) family.</text>
</comment>
<dbReference type="GO" id="GO:0050664">
    <property type="term" value="F:oxidoreductase activity, acting on NAD(P)H, oxygen as acceptor"/>
    <property type="evidence" value="ECO:0007669"/>
    <property type="project" value="TreeGrafter"/>
</dbReference>
<keyword evidence="2" id="KW-0560">Oxidoreductase</keyword>
<dbReference type="SUPFAM" id="SSF51735">
    <property type="entry name" value="NAD(P)-binding Rossmann-fold domains"/>
    <property type="match status" value="1"/>
</dbReference>
<evidence type="ECO:0008006" key="5">
    <source>
        <dbReference type="Google" id="ProtNLM"/>
    </source>
</evidence>
<organism evidence="3 4">
    <name type="scientific">Cladophialophora chaetospira</name>
    <dbReference type="NCBI Taxonomy" id="386627"/>
    <lineage>
        <taxon>Eukaryota</taxon>
        <taxon>Fungi</taxon>
        <taxon>Dikarya</taxon>
        <taxon>Ascomycota</taxon>
        <taxon>Pezizomycotina</taxon>
        <taxon>Eurotiomycetes</taxon>
        <taxon>Chaetothyriomycetidae</taxon>
        <taxon>Chaetothyriales</taxon>
        <taxon>Herpotrichiellaceae</taxon>
        <taxon>Cladophialophora</taxon>
    </lineage>
</organism>
<dbReference type="EMBL" id="JAPDRK010000008">
    <property type="protein sequence ID" value="KAJ9609990.1"/>
    <property type="molecule type" value="Genomic_DNA"/>
</dbReference>
<name>A0AA39CJ62_9EURO</name>
<sequence length="265" mass="29062">MAPSKKHFGETADYIAKHRSQYPSAQTILLTGATAGIGLAIAKHLLSRSEQHLVILTGRKTEILEQLRSSDPDRVITSDGDMGDLDYVKGVIKGAQIDGRLDVLVLNHGTMGSCSRIGYMESEEWEEVFRVKEALPLLRPAKGRIIFTSSGASQNAYSSWGAYGASKAAINHLAMTLKNEEPDVTTLAIRPGVVDTAMQKNIRETFLKNMDENDKKKFLGAKEDGKLLPPHKPGNVIAKLAVRADKKLSGSFLSWDDPQLKDYVN</sequence>
<keyword evidence="4" id="KW-1185">Reference proteome</keyword>
<gene>
    <name evidence="3" type="ORF">H2200_006320</name>
</gene>
<protein>
    <recommendedName>
        <fullName evidence="5">NAD(P)-binding protein</fullName>
    </recommendedName>
</protein>
<dbReference type="Gene3D" id="3.40.50.720">
    <property type="entry name" value="NAD(P)-binding Rossmann-like Domain"/>
    <property type="match status" value="1"/>
</dbReference>
<comment type="caution">
    <text evidence="3">The sequence shown here is derived from an EMBL/GenBank/DDBJ whole genome shotgun (WGS) entry which is preliminary data.</text>
</comment>
<dbReference type="GO" id="GO:0016616">
    <property type="term" value="F:oxidoreductase activity, acting on the CH-OH group of donors, NAD or NADP as acceptor"/>
    <property type="evidence" value="ECO:0007669"/>
    <property type="project" value="UniProtKB-ARBA"/>
</dbReference>
<evidence type="ECO:0000256" key="2">
    <source>
        <dbReference type="ARBA" id="ARBA00023002"/>
    </source>
</evidence>
<reference evidence="3" key="1">
    <citation type="submission" date="2022-10" db="EMBL/GenBank/DDBJ databases">
        <title>Culturing micro-colonial fungi from biological soil crusts in the Mojave desert and describing Neophaeococcomyces mojavensis, and introducing the new genera and species Taxawa tesnikishii.</title>
        <authorList>
            <person name="Kurbessoian T."/>
            <person name="Stajich J.E."/>
        </authorList>
    </citation>
    <scope>NUCLEOTIDE SEQUENCE</scope>
    <source>
        <strain evidence="3">TK_41</strain>
    </source>
</reference>
<dbReference type="AlphaFoldDB" id="A0AA39CJ62"/>
<accession>A0AA39CJ62</accession>
<dbReference type="PANTHER" id="PTHR43008:SF8">
    <property type="entry name" value="BENZIL REDUCTASE ((S)-BENZOIN FORMING) IRC24"/>
    <property type="match status" value="1"/>
</dbReference>
<dbReference type="InterPro" id="IPR036291">
    <property type="entry name" value="NAD(P)-bd_dom_sf"/>
</dbReference>
<dbReference type="PANTHER" id="PTHR43008">
    <property type="entry name" value="BENZIL REDUCTASE"/>
    <property type="match status" value="1"/>
</dbReference>
<dbReference type="InterPro" id="IPR002347">
    <property type="entry name" value="SDR_fam"/>
</dbReference>